<feature type="transmembrane region" description="Helical" evidence="1">
    <location>
        <begin position="199"/>
        <end position="215"/>
    </location>
</feature>
<keyword evidence="3" id="KW-1185">Reference proteome</keyword>
<accession>A0A1Y1X1S0</accession>
<evidence type="ECO:0000313" key="2">
    <source>
        <dbReference type="EMBL" id="ORX79749.1"/>
    </source>
</evidence>
<protein>
    <submittedName>
        <fullName evidence="2">Uncharacterized protein</fullName>
    </submittedName>
</protein>
<dbReference type="OrthoDB" id="10009287at2759"/>
<comment type="caution">
    <text evidence="2">The sequence shown here is derived from an EMBL/GenBank/DDBJ whole genome shotgun (WGS) entry which is preliminary data.</text>
</comment>
<dbReference type="EMBL" id="MCFG01000165">
    <property type="protein sequence ID" value="ORX79749.1"/>
    <property type="molecule type" value="Genomic_DNA"/>
</dbReference>
<evidence type="ECO:0000313" key="3">
    <source>
        <dbReference type="Proteomes" id="UP000193944"/>
    </source>
</evidence>
<organism evidence="2 3">
    <name type="scientific">Anaeromyces robustus</name>
    <dbReference type="NCBI Taxonomy" id="1754192"/>
    <lineage>
        <taxon>Eukaryota</taxon>
        <taxon>Fungi</taxon>
        <taxon>Fungi incertae sedis</taxon>
        <taxon>Chytridiomycota</taxon>
        <taxon>Chytridiomycota incertae sedis</taxon>
        <taxon>Neocallimastigomycetes</taxon>
        <taxon>Neocallimastigales</taxon>
        <taxon>Neocallimastigaceae</taxon>
        <taxon>Anaeromyces</taxon>
    </lineage>
</organism>
<reference evidence="2 3" key="2">
    <citation type="submission" date="2016-08" db="EMBL/GenBank/DDBJ databases">
        <title>Pervasive Adenine N6-methylation of Active Genes in Fungi.</title>
        <authorList>
            <consortium name="DOE Joint Genome Institute"/>
            <person name="Mondo S.J."/>
            <person name="Dannebaum R.O."/>
            <person name="Kuo R.C."/>
            <person name="Labutti K."/>
            <person name="Haridas S."/>
            <person name="Kuo A."/>
            <person name="Salamov A."/>
            <person name="Ahrendt S.R."/>
            <person name="Lipzen A."/>
            <person name="Sullivan W."/>
            <person name="Andreopoulos W.B."/>
            <person name="Clum A."/>
            <person name="Lindquist E."/>
            <person name="Daum C."/>
            <person name="Ramamoorthy G.K."/>
            <person name="Gryganskyi A."/>
            <person name="Culley D."/>
            <person name="Magnuson J.K."/>
            <person name="James T.Y."/>
            <person name="O'Malley M.A."/>
            <person name="Stajich J.E."/>
            <person name="Spatafora J.W."/>
            <person name="Visel A."/>
            <person name="Grigoriev I.V."/>
        </authorList>
    </citation>
    <scope>NUCLEOTIDE SEQUENCE [LARGE SCALE GENOMIC DNA]</scope>
    <source>
        <strain evidence="2 3">S4</strain>
    </source>
</reference>
<gene>
    <name evidence="2" type="ORF">BCR32DRAFT_281127</name>
</gene>
<keyword evidence="1" id="KW-0812">Transmembrane</keyword>
<proteinExistence type="predicted"/>
<dbReference type="Proteomes" id="UP000193944">
    <property type="component" value="Unassembled WGS sequence"/>
</dbReference>
<name>A0A1Y1X1S0_9FUNG</name>
<dbReference type="AlphaFoldDB" id="A0A1Y1X1S0"/>
<evidence type="ECO:0000256" key="1">
    <source>
        <dbReference type="SAM" id="Phobius"/>
    </source>
</evidence>
<reference evidence="2 3" key="1">
    <citation type="submission" date="2016-08" db="EMBL/GenBank/DDBJ databases">
        <title>A Parts List for Fungal Cellulosomes Revealed by Comparative Genomics.</title>
        <authorList>
            <consortium name="DOE Joint Genome Institute"/>
            <person name="Haitjema C.H."/>
            <person name="Gilmore S.P."/>
            <person name="Henske J.K."/>
            <person name="Solomon K.V."/>
            <person name="De Groot R."/>
            <person name="Kuo A."/>
            <person name="Mondo S.J."/>
            <person name="Salamov A.A."/>
            <person name="Labutti K."/>
            <person name="Zhao Z."/>
            <person name="Chiniquy J."/>
            <person name="Barry K."/>
            <person name="Brewer H.M."/>
            <person name="Purvine S.O."/>
            <person name="Wright A.T."/>
            <person name="Boxma B."/>
            <person name="Van Alen T."/>
            <person name="Hackstein J.H."/>
            <person name="Baker S.E."/>
            <person name="Grigoriev I.V."/>
            <person name="O'Malley M.A."/>
        </authorList>
    </citation>
    <scope>NUCLEOTIDE SEQUENCE [LARGE SCALE GENOMIC DNA]</scope>
    <source>
        <strain evidence="2 3">S4</strain>
    </source>
</reference>
<keyword evidence="1" id="KW-1133">Transmembrane helix</keyword>
<feature type="transmembrane region" description="Helical" evidence="1">
    <location>
        <begin position="160"/>
        <end position="179"/>
    </location>
</feature>
<sequence length="243" mass="28051">MNYNSDTQAISQTLSLFIDRVVSTRGLEKPSLEVLKSYLISLKDGFIPKLAVIEHKICSNPTFSQMCRSVNVPKKYGFLGLLALTLFSASTYTRFLWSKRPRLLTDVFALAGPGVACTKLIYSESLSSAALDEEEYSSNNYLNNYTNGANKEVVSNKDKYKFWVIYWLFYGVFHISDNMVSASTQKYYRKHGHKARNPYWYYWLLKVIAVYWAGYNDGNVTLYQKAVIPLLRKYHEMTIKKQN</sequence>
<feature type="transmembrane region" description="Helical" evidence="1">
    <location>
        <begin position="76"/>
        <end position="97"/>
    </location>
</feature>
<keyword evidence="1" id="KW-0472">Membrane</keyword>